<dbReference type="InterPro" id="IPR000847">
    <property type="entry name" value="LysR_HTH_N"/>
</dbReference>
<accession>A0A5E4TDT7</accession>
<gene>
    <name evidence="2" type="primary">catM</name>
    <name evidence="2" type="ORF">PCE31107_01333</name>
</gene>
<proteinExistence type="predicted"/>
<dbReference type="Gene3D" id="1.10.10.10">
    <property type="entry name" value="Winged helix-like DNA-binding domain superfamily/Winged helix DNA-binding domain"/>
    <property type="match status" value="1"/>
</dbReference>
<name>A0A5E4TDT7_9BURK</name>
<feature type="domain" description="HTH lysR-type" evidence="1">
    <location>
        <begin position="1"/>
        <end position="29"/>
    </location>
</feature>
<reference evidence="2 3" key="1">
    <citation type="submission" date="2019-08" db="EMBL/GenBank/DDBJ databases">
        <authorList>
            <person name="Peeters C."/>
        </authorList>
    </citation>
    <scope>NUCLEOTIDE SEQUENCE [LARGE SCALE GENOMIC DNA]</scope>
    <source>
        <strain evidence="2 3">LMG 31107</strain>
    </source>
</reference>
<dbReference type="Pfam" id="PF00126">
    <property type="entry name" value="HTH_1"/>
    <property type="match status" value="1"/>
</dbReference>
<sequence>MNFRSLQCFVVLAEELNFSRAAERLHIAQGCFDRSWVADQRDRMMNG</sequence>
<dbReference type="PROSITE" id="PS50931">
    <property type="entry name" value="HTH_LYSR"/>
    <property type="match status" value="1"/>
</dbReference>
<dbReference type="InterPro" id="IPR036390">
    <property type="entry name" value="WH_DNA-bd_sf"/>
</dbReference>
<evidence type="ECO:0000313" key="2">
    <source>
        <dbReference type="EMBL" id="VVD85113.1"/>
    </source>
</evidence>
<dbReference type="SUPFAM" id="SSF46785">
    <property type="entry name" value="Winged helix' DNA-binding domain"/>
    <property type="match status" value="1"/>
</dbReference>
<dbReference type="InterPro" id="IPR036388">
    <property type="entry name" value="WH-like_DNA-bd_sf"/>
</dbReference>
<evidence type="ECO:0000259" key="1">
    <source>
        <dbReference type="PROSITE" id="PS50931"/>
    </source>
</evidence>
<organism evidence="2 3">
    <name type="scientific">Pandoraea cepalis</name>
    <dbReference type="NCBI Taxonomy" id="2508294"/>
    <lineage>
        <taxon>Bacteria</taxon>
        <taxon>Pseudomonadati</taxon>
        <taxon>Pseudomonadota</taxon>
        <taxon>Betaproteobacteria</taxon>
        <taxon>Burkholderiales</taxon>
        <taxon>Burkholderiaceae</taxon>
        <taxon>Pandoraea</taxon>
    </lineage>
</organism>
<dbReference type="Proteomes" id="UP000396788">
    <property type="component" value="Unassembled WGS sequence"/>
</dbReference>
<evidence type="ECO:0000313" key="3">
    <source>
        <dbReference type="Proteomes" id="UP000396788"/>
    </source>
</evidence>
<dbReference type="GO" id="GO:0003700">
    <property type="term" value="F:DNA-binding transcription factor activity"/>
    <property type="evidence" value="ECO:0007669"/>
    <property type="project" value="InterPro"/>
</dbReference>
<dbReference type="AlphaFoldDB" id="A0A5E4TDT7"/>
<protein>
    <submittedName>
        <fullName evidence="2">HTH-type transcriptional regulator CatM</fullName>
    </submittedName>
</protein>
<dbReference type="EMBL" id="CABPRY010000002">
    <property type="protein sequence ID" value="VVD85113.1"/>
    <property type="molecule type" value="Genomic_DNA"/>
</dbReference>